<dbReference type="AlphaFoldDB" id="A0A3E2H455"/>
<dbReference type="EMBL" id="NCSJ02000173">
    <property type="protein sequence ID" value="RFU28178.1"/>
    <property type="molecule type" value="Genomic_DNA"/>
</dbReference>
<protein>
    <recommendedName>
        <fullName evidence="4">Zn(2)-C6 fungal-type domain-containing protein</fullName>
    </recommendedName>
</protein>
<accession>A0A3E2H455</accession>
<dbReference type="GO" id="GO:0000981">
    <property type="term" value="F:DNA-binding transcription factor activity, RNA polymerase II-specific"/>
    <property type="evidence" value="ECO:0007669"/>
    <property type="project" value="InterPro"/>
</dbReference>
<dbReference type="GO" id="GO:0006351">
    <property type="term" value="P:DNA-templated transcription"/>
    <property type="evidence" value="ECO:0007669"/>
    <property type="project" value="InterPro"/>
</dbReference>
<evidence type="ECO:0000313" key="6">
    <source>
        <dbReference type="Proteomes" id="UP000258309"/>
    </source>
</evidence>
<dbReference type="InterPro" id="IPR001138">
    <property type="entry name" value="Zn2Cys6_DnaBD"/>
</dbReference>
<dbReference type="OrthoDB" id="2264294at2759"/>
<dbReference type="PROSITE" id="PS50048">
    <property type="entry name" value="ZN2_CY6_FUNGAL_2"/>
    <property type="match status" value="1"/>
</dbReference>
<dbReference type="PANTHER" id="PTHR31668:SF4">
    <property type="entry name" value="TRANSCRIPTIONAL ACTIVATOR PROTEIN DAL81"/>
    <property type="match status" value="1"/>
</dbReference>
<dbReference type="Gene3D" id="4.10.240.10">
    <property type="entry name" value="Zn(2)-C6 fungal-type DNA-binding domain"/>
    <property type="match status" value="1"/>
</dbReference>
<feature type="region of interest" description="Disordered" evidence="3">
    <location>
        <begin position="579"/>
        <end position="598"/>
    </location>
</feature>
<dbReference type="STRING" id="5539.A0A3E2H455"/>
<dbReference type="Pfam" id="PF04082">
    <property type="entry name" value="Fungal_trans"/>
    <property type="match status" value="1"/>
</dbReference>
<dbReference type="Proteomes" id="UP000258309">
    <property type="component" value="Unassembled WGS sequence"/>
</dbReference>
<feature type="non-terminal residue" evidence="5">
    <location>
        <position position="1"/>
    </location>
</feature>
<organism evidence="5 6">
    <name type="scientific">Scytalidium lignicola</name>
    <name type="common">Hyphomycete</name>
    <dbReference type="NCBI Taxonomy" id="5539"/>
    <lineage>
        <taxon>Eukaryota</taxon>
        <taxon>Fungi</taxon>
        <taxon>Dikarya</taxon>
        <taxon>Ascomycota</taxon>
        <taxon>Pezizomycotina</taxon>
        <taxon>Leotiomycetes</taxon>
        <taxon>Leotiomycetes incertae sedis</taxon>
        <taxon>Scytalidium</taxon>
    </lineage>
</organism>
<dbReference type="Pfam" id="PF00172">
    <property type="entry name" value="Zn_clus"/>
    <property type="match status" value="1"/>
</dbReference>
<dbReference type="InterPro" id="IPR050797">
    <property type="entry name" value="Carb_Metab_Trans_Reg"/>
</dbReference>
<comment type="caution">
    <text evidence="5">The sequence shown here is derived from an EMBL/GenBank/DDBJ whole genome shotgun (WGS) entry which is preliminary data.</text>
</comment>
<feature type="region of interest" description="Disordered" evidence="3">
    <location>
        <begin position="46"/>
        <end position="95"/>
    </location>
</feature>
<evidence type="ECO:0000256" key="3">
    <source>
        <dbReference type="SAM" id="MobiDB-lite"/>
    </source>
</evidence>
<dbReference type="OMA" id="QDATHIR"/>
<dbReference type="GO" id="GO:0001080">
    <property type="term" value="P:nitrogen catabolite activation of transcription from RNA polymerase II promoter"/>
    <property type="evidence" value="ECO:0007669"/>
    <property type="project" value="TreeGrafter"/>
</dbReference>
<dbReference type="PANTHER" id="PTHR31668">
    <property type="entry name" value="GLUCOSE TRANSPORT TRANSCRIPTION REGULATOR RGT1-RELATED-RELATED"/>
    <property type="match status" value="1"/>
</dbReference>
<sequence length="653" mass="73963">MATAQHRAQKERPCDACRRRKIRCIRVPADSELCALCQSRSESCTFVQDPPRKRKRQQPQDNHNNNNNNLVGSNARSPASGIPSASPAQDDELPGTSLLRETLGHKITRSIDYIGPTTEYDASLLQLFRFDQGDEHVSATGSIIRRVNRNTHVTVRPSTQEESDSNIKYLDTIEGIVAPHGQALVDIYFRIVHPSYPILHKKVFLEKYGRNYHELTPTCLAAVYILALNWWSYSPNLVRLKKPNVQELEELFPKLMLDIYRRPKPSDLQAGLIFCQRPDGSSWVMMGELMAMAQTVGLHLDCSDWRLPEWERALRKRLAWAVYIQDKWGALIHGRPATIVRDNWDVRPVGKSDFPETAKDDDDEEGSSEVEKGMVIFMNLISLTEILSEILDAFFTLKALKEKVSPAEVLGRAKPLQIKLKTWYSQLPPSLVMEETKPRKLSSTGHLHLAYFCAEITLHRAILRSLDTPSTDQQLRSITRAAARARFTSAIDFVKRLKPEHLQSFWFFASKINLAIIGTFGCMLWATSETKEERDFYRQQLAEFRWTLRLSSTAAEFMKFTVAMLDDSPVFALDPSRHGTDFSDRQSNENQSPDDMGLPPGSGYAANFDCDSLNSNEYWLEYSAFSFGGVPTGHHGDSNLAASITPPDFYNAG</sequence>
<dbReference type="GO" id="GO:0008270">
    <property type="term" value="F:zinc ion binding"/>
    <property type="evidence" value="ECO:0007669"/>
    <property type="project" value="InterPro"/>
</dbReference>
<feature type="non-terminal residue" evidence="5">
    <location>
        <position position="653"/>
    </location>
</feature>
<feature type="compositionally biased region" description="Low complexity" evidence="3">
    <location>
        <begin position="62"/>
        <end position="88"/>
    </location>
</feature>
<reference evidence="5 6" key="1">
    <citation type="submission" date="2018-05" db="EMBL/GenBank/DDBJ databases">
        <title>Draft genome sequence of Scytalidium lignicola DSM 105466, a ubiquitous saprotrophic fungus.</title>
        <authorList>
            <person name="Buettner E."/>
            <person name="Gebauer A.M."/>
            <person name="Hofrichter M."/>
            <person name="Liers C."/>
            <person name="Kellner H."/>
        </authorList>
    </citation>
    <scope>NUCLEOTIDE SEQUENCE [LARGE SCALE GENOMIC DNA]</scope>
    <source>
        <strain evidence="5 6">DSM 105466</strain>
    </source>
</reference>
<evidence type="ECO:0000259" key="4">
    <source>
        <dbReference type="PROSITE" id="PS50048"/>
    </source>
</evidence>
<keyword evidence="2" id="KW-0539">Nucleus</keyword>
<feature type="domain" description="Zn(2)-C6 fungal-type" evidence="4">
    <location>
        <begin position="13"/>
        <end position="46"/>
    </location>
</feature>
<dbReference type="GO" id="GO:0003677">
    <property type="term" value="F:DNA binding"/>
    <property type="evidence" value="ECO:0007669"/>
    <property type="project" value="InterPro"/>
</dbReference>
<dbReference type="CDD" id="cd12148">
    <property type="entry name" value="fungal_TF_MHR"/>
    <property type="match status" value="1"/>
</dbReference>
<evidence type="ECO:0000256" key="1">
    <source>
        <dbReference type="ARBA" id="ARBA00022723"/>
    </source>
</evidence>
<dbReference type="InterPro" id="IPR007219">
    <property type="entry name" value="XnlR_reg_dom"/>
</dbReference>
<evidence type="ECO:0000313" key="5">
    <source>
        <dbReference type="EMBL" id="RFU28178.1"/>
    </source>
</evidence>
<dbReference type="SMART" id="SM00066">
    <property type="entry name" value="GAL4"/>
    <property type="match status" value="1"/>
</dbReference>
<keyword evidence="6" id="KW-1185">Reference proteome</keyword>
<proteinExistence type="predicted"/>
<dbReference type="InterPro" id="IPR036864">
    <property type="entry name" value="Zn2-C6_fun-type_DNA-bd_sf"/>
</dbReference>
<dbReference type="GO" id="GO:0005634">
    <property type="term" value="C:nucleus"/>
    <property type="evidence" value="ECO:0007669"/>
    <property type="project" value="TreeGrafter"/>
</dbReference>
<dbReference type="SUPFAM" id="SSF57701">
    <property type="entry name" value="Zn2/Cys6 DNA-binding domain"/>
    <property type="match status" value="1"/>
</dbReference>
<gene>
    <name evidence="5" type="ORF">B7463_g8164</name>
</gene>
<dbReference type="PROSITE" id="PS00463">
    <property type="entry name" value="ZN2_CY6_FUNGAL_1"/>
    <property type="match status" value="1"/>
</dbReference>
<dbReference type="SMART" id="SM00906">
    <property type="entry name" value="Fungal_trans"/>
    <property type="match status" value="1"/>
</dbReference>
<keyword evidence="1" id="KW-0479">Metal-binding</keyword>
<evidence type="ECO:0000256" key="2">
    <source>
        <dbReference type="ARBA" id="ARBA00023242"/>
    </source>
</evidence>
<name>A0A3E2H455_SCYLI</name>